<dbReference type="SUPFAM" id="SSF81301">
    <property type="entry name" value="Nucleotidyltransferase"/>
    <property type="match status" value="1"/>
</dbReference>
<reference evidence="4 5" key="1">
    <citation type="submission" date="2016-10" db="EMBL/GenBank/DDBJ databases">
        <authorList>
            <person name="de Groot N.N."/>
        </authorList>
    </citation>
    <scope>NUCLEOTIDE SEQUENCE [LARGE SCALE GENOMIC DNA]</scope>
    <source>
        <strain evidence="4 5">DSM 12130</strain>
    </source>
</reference>
<dbReference type="SUPFAM" id="SSF81271">
    <property type="entry name" value="TGS-like"/>
    <property type="match status" value="1"/>
</dbReference>
<evidence type="ECO:0000313" key="5">
    <source>
        <dbReference type="Proteomes" id="UP000199073"/>
    </source>
</evidence>
<keyword evidence="5" id="KW-1185">Reference proteome</keyword>
<dbReference type="STRING" id="91360.SAMN05660330_01378"/>
<dbReference type="InterPro" id="IPR004095">
    <property type="entry name" value="TGS"/>
</dbReference>
<dbReference type="Pfam" id="PF13328">
    <property type="entry name" value="HD_4"/>
    <property type="match status" value="1"/>
</dbReference>
<dbReference type="Gene3D" id="3.30.460.10">
    <property type="entry name" value="Beta Polymerase, domain 2"/>
    <property type="match status" value="1"/>
</dbReference>
<dbReference type="PANTHER" id="PTHR21262">
    <property type="entry name" value="GUANOSINE-3',5'-BIS DIPHOSPHATE 3'-PYROPHOSPHOHYDROLASE"/>
    <property type="match status" value="1"/>
</dbReference>
<protein>
    <submittedName>
        <fullName evidence="4">GTP pyrophosphokinase</fullName>
    </submittedName>
</protein>
<dbReference type="CDD" id="cd00077">
    <property type="entry name" value="HDc"/>
    <property type="match status" value="1"/>
</dbReference>
<name>A0A1H0NG13_9BACT</name>
<dbReference type="InterPro" id="IPR007685">
    <property type="entry name" value="RelA_SpoT"/>
</dbReference>
<evidence type="ECO:0000313" key="4">
    <source>
        <dbReference type="EMBL" id="SDO91516.1"/>
    </source>
</evidence>
<dbReference type="Proteomes" id="UP000199073">
    <property type="component" value="Unassembled WGS sequence"/>
</dbReference>
<dbReference type="GO" id="GO:0015969">
    <property type="term" value="P:guanosine tetraphosphate metabolic process"/>
    <property type="evidence" value="ECO:0007669"/>
    <property type="project" value="InterPro"/>
</dbReference>
<dbReference type="SUPFAM" id="SSF109604">
    <property type="entry name" value="HD-domain/PDEase-like"/>
    <property type="match status" value="1"/>
</dbReference>
<dbReference type="FunFam" id="3.10.20.30:FF:000002">
    <property type="entry name" value="GTP pyrophosphokinase (RelA/SpoT)"/>
    <property type="match status" value="1"/>
</dbReference>
<dbReference type="InterPro" id="IPR012675">
    <property type="entry name" value="Beta-grasp_dom_sf"/>
</dbReference>
<dbReference type="AlphaFoldDB" id="A0A1H0NG13"/>
<feature type="domain" description="RelA/SpoT" evidence="3">
    <location>
        <begin position="240"/>
        <end position="347"/>
    </location>
</feature>
<sequence>MRRIPFDLELYRNQMQDLIQHEPEAEVFWRALDFAVEAHDDQWRRSGDAYILHPCSVAKILVEEMDITNPEMLSAALLHDTVEDVKEVTGEIIGEHFGNYVRAIVEGCTKVTHVSGDRQANNRNTHRKIFTGAALRPEVMLVKLADRLHNLRTLRAMPKAKRQRIADETIDIYAPLATMFGLFNMKREMYNLALLYKYPKQGAKINNHIRQLEQSPIGEYIVEELKKATVRAKLYCRIKIRTKRLWAYYDIVSKILVKQIDTPLEVLIDVEDVAACYTALGVVNQTFKPIPRTIRDFIANPKPTGYQGLHARAIIEGQKFLFKIRTDDMERKAQRGLFRNWTSKVGKQGRFIREIQEMFNVIGTEDAVSYRDVIAASGIKEIYTYTPQGDLICLPVQSTVLDFAFRVHTEIGRTCLGALIRNKRYSPAHILKDGDMVRIIRSDQAIRFDQNMLTLCTTPRARGELARGFRVRRRKVTSDVGLSMLRQEMLRYGIPFDLIEGKDVSELLTRCSSESVEELYTRIGEGRVRLRSVMDVVKDVFWGGTSPLVTPTGAFNKIELTTLDPVTVKLSSCCRPTPWAKDNCALLTPNGLSVHNKNCSKFKELNFQREDAVNITWKTRKTGVRKQQTLRVLRASRKDIMRIVGFAPNEMEVQKLEIMSSYSSLYPAWEIGFRTPNLYMLQKVLKHFDKSNVRYEFELQC</sequence>
<dbReference type="OrthoDB" id="9805041at2"/>
<dbReference type="InterPro" id="IPR003607">
    <property type="entry name" value="HD/PDEase_dom"/>
</dbReference>
<dbReference type="GO" id="GO:0016301">
    <property type="term" value="F:kinase activity"/>
    <property type="evidence" value="ECO:0007669"/>
    <property type="project" value="UniProtKB-KW"/>
</dbReference>
<evidence type="ECO:0000256" key="1">
    <source>
        <dbReference type="ARBA" id="ARBA00007476"/>
    </source>
</evidence>
<feature type="domain" description="HD/PDEase" evidence="2">
    <location>
        <begin position="46"/>
        <end position="160"/>
    </location>
</feature>
<comment type="similarity">
    <text evidence="1">Belongs to the RelA/SpoT family.</text>
</comment>
<evidence type="ECO:0000259" key="2">
    <source>
        <dbReference type="SMART" id="SM00471"/>
    </source>
</evidence>
<dbReference type="InterPro" id="IPR012676">
    <property type="entry name" value="TGS-like"/>
</dbReference>
<keyword evidence="4" id="KW-0808">Transferase</keyword>
<dbReference type="Gene3D" id="1.10.3210.10">
    <property type="entry name" value="Hypothetical protein af1432"/>
    <property type="match status" value="1"/>
</dbReference>
<dbReference type="SMART" id="SM00471">
    <property type="entry name" value="HDc"/>
    <property type="match status" value="1"/>
</dbReference>
<dbReference type="PANTHER" id="PTHR21262:SF31">
    <property type="entry name" value="GTP PYROPHOSPHOKINASE"/>
    <property type="match status" value="1"/>
</dbReference>
<dbReference type="EMBL" id="FNJI01000007">
    <property type="protein sequence ID" value="SDO91516.1"/>
    <property type="molecule type" value="Genomic_DNA"/>
</dbReference>
<dbReference type="Pfam" id="PF02824">
    <property type="entry name" value="TGS"/>
    <property type="match status" value="1"/>
</dbReference>
<dbReference type="InterPro" id="IPR043519">
    <property type="entry name" value="NT_sf"/>
</dbReference>
<keyword evidence="4" id="KW-0418">Kinase</keyword>
<dbReference type="Gene3D" id="3.10.20.30">
    <property type="match status" value="1"/>
</dbReference>
<organism evidence="4 5">
    <name type="scientific">Desulforhopalus singaporensis</name>
    <dbReference type="NCBI Taxonomy" id="91360"/>
    <lineage>
        <taxon>Bacteria</taxon>
        <taxon>Pseudomonadati</taxon>
        <taxon>Thermodesulfobacteriota</taxon>
        <taxon>Desulfobulbia</taxon>
        <taxon>Desulfobulbales</taxon>
        <taxon>Desulfocapsaceae</taxon>
        <taxon>Desulforhopalus</taxon>
    </lineage>
</organism>
<dbReference type="SMART" id="SM00954">
    <property type="entry name" value="RelA_SpoT"/>
    <property type="match status" value="1"/>
</dbReference>
<dbReference type="Pfam" id="PF04607">
    <property type="entry name" value="RelA_SpoT"/>
    <property type="match status" value="1"/>
</dbReference>
<accession>A0A1H0NG13</accession>
<proteinExistence type="inferred from homology"/>
<gene>
    <name evidence="4" type="ORF">SAMN05660330_01378</name>
</gene>
<evidence type="ECO:0000259" key="3">
    <source>
        <dbReference type="SMART" id="SM00954"/>
    </source>
</evidence>
<dbReference type="CDD" id="cd05399">
    <property type="entry name" value="NT_Rel-Spo_like"/>
    <property type="match status" value="1"/>
</dbReference>